<evidence type="ECO:0000256" key="10">
    <source>
        <dbReference type="ARBA" id="ARBA00022825"/>
    </source>
</evidence>
<dbReference type="PROSITE" id="PS51421">
    <property type="entry name" value="RAS"/>
    <property type="match status" value="1"/>
</dbReference>
<dbReference type="PROSITE" id="PS00137">
    <property type="entry name" value="SUBTILASE_HIS"/>
    <property type="match status" value="1"/>
</dbReference>
<feature type="active site" description="Charge relay system" evidence="15">
    <location>
        <position position="221"/>
    </location>
</feature>
<comment type="similarity">
    <text evidence="2">Belongs to the small GTPase superfamily. Rho family.</text>
</comment>
<evidence type="ECO:0000256" key="11">
    <source>
        <dbReference type="ARBA" id="ARBA00023134"/>
    </source>
</evidence>
<dbReference type="PANTHER" id="PTHR24072">
    <property type="entry name" value="RHO FAMILY GTPASE"/>
    <property type="match status" value="1"/>
</dbReference>
<dbReference type="InterPro" id="IPR000209">
    <property type="entry name" value="Peptidase_S8/S53_dom"/>
</dbReference>
<evidence type="ECO:0000256" key="2">
    <source>
        <dbReference type="ARBA" id="ARBA00010142"/>
    </source>
</evidence>
<dbReference type="InterPro" id="IPR005225">
    <property type="entry name" value="Small_GTP-bd"/>
</dbReference>
<reference evidence="19 20" key="1">
    <citation type="submission" date="2019-11" db="EMBL/GenBank/DDBJ databases">
        <title>Venturia inaequalis Genome Resource.</title>
        <authorList>
            <person name="Lichtner F.J."/>
        </authorList>
    </citation>
    <scope>NUCLEOTIDE SEQUENCE [LARGE SCALE GENOMIC DNA]</scope>
    <source>
        <strain evidence="19">Bline_iso_100314</strain>
    </source>
</reference>
<dbReference type="SMART" id="SM00173">
    <property type="entry name" value="RAS"/>
    <property type="match status" value="1"/>
</dbReference>
<keyword evidence="12" id="KW-0472">Membrane</keyword>
<keyword evidence="14" id="KW-0636">Prenylation</keyword>
<evidence type="ECO:0000256" key="3">
    <source>
        <dbReference type="ARBA" id="ARBA00011073"/>
    </source>
</evidence>
<organism evidence="19 20">
    <name type="scientific">Venturia inaequalis</name>
    <name type="common">Apple scab fungus</name>
    <dbReference type="NCBI Taxonomy" id="5025"/>
    <lineage>
        <taxon>Eukaryota</taxon>
        <taxon>Fungi</taxon>
        <taxon>Dikarya</taxon>
        <taxon>Ascomycota</taxon>
        <taxon>Pezizomycotina</taxon>
        <taxon>Dothideomycetes</taxon>
        <taxon>Pleosporomycetidae</taxon>
        <taxon>Venturiales</taxon>
        <taxon>Venturiaceae</taxon>
        <taxon>Venturia</taxon>
    </lineage>
</organism>
<evidence type="ECO:0000256" key="1">
    <source>
        <dbReference type="ARBA" id="ARBA00004193"/>
    </source>
</evidence>
<dbReference type="CDD" id="cd04077">
    <property type="entry name" value="Peptidases_S8_PCSK9_ProteinaseK_like"/>
    <property type="match status" value="1"/>
</dbReference>
<dbReference type="PROSITE" id="PS51419">
    <property type="entry name" value="RAB"/>
    <property type="match status" value="1"/>
</dbReference>
<dbReference type="InterPro" id="IPR010259">
    <property type="entry name" value="S8pro/Inhibitor_I9"/>
</dbReference>
<evidence type="ECO:0000256" key="16">
    <source>
        <dbReference type="SAM" id="SignalP"/>
    </source>
</evidence>
<dbReference type="CDD" id="cd01870">
    <property type="entry name" value="RhoA_like"/>
    <property type="match status" value="1"/>
</dbReference>
<dbReference type="GO" id="GO:0005525">
    <property type="term" value="F:GTP binding"/>
    <property type="evidence" value="ECO:0007669"/>
    <property type="project" value="UniProtKB-KW"/>
</dbReference>
<dbReference type="GO" id="GO:0007264">
    <property type="term" value="P:small GTPase-mediated signal transduction"/>
    <property type="evidence" value="ECO:0007669"/>
    <property type="project" value="InterPro"/>
</dbReference>
<keyword evidence="4" id="KW-1003">Cell membrane</keyword>
<dbReference type="SMART" id="SM00174">
    <property type="entry name" value="RHO"/>
    <property type="match status" value="1"/>
</dbReference>
<feature type="active site" description="Charge relay system" evidence="15">
    <location>
        <position position="384"/>
    </location>
</feature>
<evidence type="ECO:0000256" key="15">
    <source>
        <dbReference type="PROSITE-ProRule" id="PRU01240"/>
    </source>
</evidence>
<dbReference type="NCBIfam" id="TIGR00231">
    <property type="entry name" value="small_GTP"/>
    <property type="match status" value="1"/>
</dbReference>
<dbReference type="Gene3D" id="3.40.50.200">
    <property type="entry name" value="Peptidase S8/S53 domain"/>
    <property type="match status" value="1"/>
</dbReference>
<dbReference type="PRINTS" id="PR00449">
    <property type="entry name" value="RASTRNSFRMNG"/>
</dbReference>
<feature type="signal peptide" evidence="16">
    <location>
        <begin position="1"/>
        <end position="17"/>
    </location>
</feature>
<evidence type="ECO:0000256" key="8">
    <source>
        <dbReference type="ARBA" id="ARBA00022741"/>
    </source>
</evidence>
<dbReference type="EMBL" id="WNWQ01000016">
    <property type="protein sequence ID" value="KAE9984497.1"/>
    <property type="molecule type" value="Genomic_DNA"/>
</dbReference>
<dbReference type="InterPro" id="IPR034193">
    <property type="entry name" value="PCSK9_ProteinaseK-like"/>
</dbReference>
<dbReference type="SUPFAM" id="SSF52540">
    <property type="entry name" value="P-loop containing nucleoside triphosphate hydrolases"/>
    <property type="match status" value="1"/>
</dbReference>
<comment type="subcellular location">
    <subcellularLocation>
        <location evidence="1">Cell membrane</location>
        <topology evidence="1">Lipid-anchor</topology>
    </subcellularLocation>
</comment>
<dbReference type="InterPro" id="IPR022398">
    <property type="entry name" value="Peptidase_S8_His-AS"/>
</dbReference>
<dbReference type="InterPro" id="IPR036852">
    <property type="entry name" value="Peptidase_S8/S53_dom_sf"/>
</dbReference>
<dbReference type="PROSITE" id="PS51892">
    <property type="entry name" value="SUBTILASE"/>
    <property type="match status" value="1"/>
</dbReference>
<gene>
    <name evidence="19" type="ORF">BLS_002199</name>
</gene>
<keyword evidence="10 15" id="KW-0720">Serine protease</keyword>
<dbReference type="InterPro" id="IPR003578">
    <property type="entry name" value="Small_GTPase_Rho"/>
</dbReference>
<dbReference type="InterPro" id="IPR001806">
    <property type="entry name" value="Small_GTPase"/>
</dbReference>
<keyword evidence="7 16" id="KW-0732">Signal</keyword>
<keyword evidence="13" id="KW-0449">Lipoprotein</keyword>
<keyword evidence="5" id="KW-0488">Methylation</keyword>
<evidence type="ECO:0000256" key="7">
    <source>
        <dbReference type="ARBA" id="ARBA00022729"/>
    </source>
</evidence>
<dbReference type="InterPro" id="IPR037045">
    <property type="entry name" value="S8pro/Inhibitor_I9_sf"/>
</dbReference>
<dbReference type="Gene3D" id="3.30.70.80">
    <property type="entry name" value="Peptidase S8 propeptide/proteinase inhibitor I9"/>
    <property type="match status" value="1"/>
</dbReference>
<dbReference type="Pfam" id="PF00071">
    <property type="entry name" value="Ras"/>
    <property type="match status" value="1"/>
</dbReference>
<dbReference type="SMART" id="SM00175">
    <property type="entry name" value="RAB"/>
    <property type="match status" value="1"/>
</dbReference>
<keyword evidence="11" id="KW-0342">GTP-binding</keyword>
<dbReference type="InterPro" id="IPR027417">
    <property type="entry name" value="P-loop_NTPase"/>
</dbReference>
<evidence type="ECO:0000256" key="5">
    <source>
        <dbReference type="ARBA" id="ARBA00022481"/>
    </source>
</evidence>
<dbReference type="GO" id="GO:0003924">
    <property type="term" value="F:GTPase activity"/>
    <property type="evidence" value="ECO:0007669"/>
    <property type="project" value="InterPro"/>
</dbReference>
<feature type="active site" description="Charge relay system" evidence="15">
    <location>
        <position position="188"/>
    </location>
</feature>
<dbReference type="PROSITE" id="PS00138">
    <property type="entry name" value="SUBTILASE_SER"/>
    <property type="match status" value="1"/>
</dbReference>
<evidence type="ECO:0000256" key="9">
    <source>
        <dbReference type="ARBA" id="ARBA00022801"/>
    </source>
</evidence>
<dbReference type="FunFam" id="3.40.50.300:FF:000329">
    <property type="entry name" value="GTP-binding protein rhoA"/>
    <property type="match status" value="1"/>
</dbReference>
<dbReference type="Pfam" id="PF05922">
    <property type="entry name" value="Inhibitor_I9"/>
    <property type="match status" value="1"/>
</dbReference>
<evidence type="ECO:0000313" key="19">
    <source>
        <dbReference type="EMBL" id="KAE9984497.1"/>
    </source>
</evidence>
<dbReference type="Proteomes" id="UP000433883">
    <property type="component" value="Unassembled WGS sequence"/>
</dbReference>
<evidence type="ECO:0000259" key="17">
    <source>
        <dbReference type="Pfam" id="PF00082"/>
    </source>
</evidence>
<dbReference type="GO" id="GO:0004252">
    <property type="term" value="F:serine-type endopeptidase activity"/>
    <property type="evidence" value="ECO:0007669"/>
    <property type="project" value="UniProtKB-UniRule"/>
</dbReference>
<dbReference type="GO" id="GO:0005886">
    <property type="term" value="C:plasma membrane"/>
    <property type="evidence" value="ECO:0007669"/>
    <property type="project" value="UniProtKB-SubCell"/>
</dbReference>
<feature type="domain" description="Inhibitor I9" evidence="18">
    <location>
        <begin position="35"/>
        <end position="104"/>
    </location>
</feature>
<dbReference type="Gene3D" id="3.40.50.300">
    <property type="entry name" value="P-loop containing nucleotide triphosphate hydrolases"/>
    <property type="match status" value="1"/>
</dbReference>
<comment type="caution">
    <text evidence="19">The sequence shown here is derived from an EMBL/GenBank/DDBJ whole genome shotgun (WGS) entry which is preliminary data.</text>
</comment>
<dbReference type="AlphaFoldDB" id="A0A8H3V790"/>
<protein>
    <submittedName>
        <fullName evidence="19">Uncharacterized protein</fullName>
    </submittedName>
</protein>
<accession>A0A8H3V790</accession>
<keyword evidence="9 15" id="KW-0378">Hydrolase</keyword>
<dbReference type="SUPFAM" id="SSF52743">
    <property type="entry name" value="Subtilisin-like"/>
    <property type="match status" value="1"/>
</dbReference>
<evidence type="ECO:0000256" key="6">
    <source>
        <dbReference type="ARBA" id="ARBA00022670"/>
    </source>
</evidence>
<proteinExistence type="inferred from homology"/>
<evidence type="ECO:0000256" key="12">
    <source>
        <dbReference type="ARBA" id="ARBA00023136"/>
    </source>
</evidence>
<dbReference type="PROSITE" id="PS51420">
    <property type="entry name" value="RHO"/>
    <property type="match status" value="1"/>
</dbReference>
<feature type="domain" description="Peptidase S8/S53" evidence="17">
    <location>
        <begin position="179"/>
        <end position="422"/>
    </location>
</feature>
<dbReference type="GO" id="GO:0006508">
    <property type="term" value="P:proteolysis"/>
    <property type="evidence" value="ECO:0007669"/>
    <property type="project" value="UniProtKB-KW"/>
</dbReference>
<name>A0A8H3V790_VENIN</name>
<comment type="similarity">
    <text evidence="3 15">Belongs to the peptidase S8 family.</text>
</comment>
<keyword evidence="8" id="KW-0547">Nucleotide-binding</keyword>
<feature type="chain" id="PRO_5034000250" evidence="16">
    <location>
        <begin position="18"/>
        <end position="629"/>
    </location>
</feature>
<evidence type="ECO:0000259" key="18">
    <source>
        <dbReference type="Pfam" id="PF05922"/>
    </source>
</evidence>
<evidence type="ECO:0000256" key="4">
    <source>
        <dbReference type="ARBA" id="ARBA00022475"/>
    </source>
</evidence>
<sequence length="629" mass="68010">MLPLVFLSCVVAAGVVARPPPPAVEEPQAIEIDDTYIIKFKDDIPQDVIKNHTSWIQSTTKYNEDGTVSQGIRHIFSLAFDGYSAVLDKETVRQVRHSPEVSYVNTVGTSIPPKTVLTLADPAPGPQIQATNRVTDDNFNPELVQTDPYKGWNANRISHRDYKASNYVPGPYIHDGYQGQGVNVYVLDTGINLAQPGFKGSTVSHGKNFVRGTGPSDINGHGTMCAGVIAGNYAGLAPKANTTNVKIANDQDRAACDDTVAGIEWVVNQPGNNNMKVISMSQTGFTGRPDVSTAVAAAVRKGVHVVVCAGNFDVDACNTEPGNAPGAIVVGSVDAYNKFPTKMTQPEGTNVGKCVTIFAPGSKVPTLSAKNISPDYRYWAWGTSIAAPQVAALVANQLSRVGPQKPEEIRRWLVKTATKGQIVGDLRGTTMAELRRKLVIVGDGACGKTCLLIVFSKGTFPEVYVPTVFENYVADVEVDGKHVELALWDTAGQEDYDRLRPLSYPDSHVILICFAIDSPDSLDNVQEKWISEVLHFCSGLPIILVGCKKDLRFDPKTIEELHKTSQKPVTMEQGEEVKKRIGAAKYIECSAKNGDGVREVFEHATRAALTNTKGKKGSKGRKSSKCVLL</sequence>
<dbReference type="InterPro" id="IPR023828">
    <property type="entry name" value="Peptidase_S8_Ser-AS"/>
</dbReference>
<keyword evidence="6 15" id="KW-0645">Protease</keyword>
<dbReference type="Pfam" id="PF00082">
    <property type="entry name" value="Peptidase_S8"/>
    <property type="match status" value="1"/>
</dbReference>
<evidence type="ECO:0000313" key="20">
    <source>
        <dbReference type="Proteomes" id="UP000433883"/>
    </source>
</evidence>
<evidence type="ECO:0000256" key="13">
    <source>
        <dbReference type="ARBA" id="ARBA00023288"/>
    </source>
</evidence>
<evidence type="ECO:0000256" key="14">
    <source>
        <dbReference type="ARBA" id="ARBA00023289"/>
    </source>
</evidence>